<protein>
    <submittedName>
        <fullName evidence="3">DivIVA domain-containing protein</fullName>
    </submittedName>
</protein>
<evidence type="ECO:0000313" key="3">
    <source>
        <dbReference type="EMBL" id="SNX98012.1"/>
    </source>
</evidence>
<dbReference type="RefSeq" id="WP_097207958.1">
    <property type="nucleotide sequence ID" value="NZ_JACHXB010000001.1"/>
</dbReference>
<accession>A0A285EFV0</accession>
<dbReference type="Proteomes" id="UP000219514">
    <property type="component" value="Unassembled WGS sequence"/>
</dbReference>
<evidence type="ECO:0000256" key="2">
    <source>
        <dbReference type="SAM" id="Phobius"/>
    </source>
</evidence>
<dbReference type="Gene3D" id="6.10.250.660">
    <property type="match status" value="1"/>
</dbReference>
<keyword evidence="2" id="KW-1133">Transmembrane helix</keyword>
<dbReference type="NCBIfam" id="TIGR03544">
    <property type="entry name" value="DivI1A_domain"/>
    <property type="match status" value="1"/>
</dbReference>
<dbReference type="OrthoDB" id="3404379at2"/>
<keyword evidence="2" id="KW-0812">Transmembrane</keyword>
<organism evidence="3 4">
    <name type="scientific">Geodermatophilus sabuli</name>
    <dbReference type="NCBI Taxonomy" id="1564158"/>
    <lineage>
        <taxon>Bacteria</taxon>
        <taxon>Bacillati</taxon>
        <taxon>Actinomycetota</taxon>
        <taxon>Actinomycetes</taxon>
        <taxon>Geodermatophilales</taxon>
        <taxon>Geodermatophilaceae</taxon>
        <taxon>Geodermatophilus</taxon>
    </lineage>
</organism>
<dbReference type="EMBL" id="OBDO01000009">
    <property type="protein sequence ID" value="SNX98012.1"/>
    <property type="molecule type" value="Genomic_DNA"/>
</dbReference>
<proteinExistence type="predicted"/>
<keyword evidence="4" id="KW-1185">Reference proteome</keyword>
<evidence type="ECO:0000313" key="4">
    <source>
        <dbReference type="Proteomes" id="UP000219514"/>
    </source>
</evidence>
<feature type="transmembrane region" description="Helical" evidence="2">
    <location>
        <begin position="6"/>
        <end position="26"/>
    </location>
</feature>
<dbReference type="InterPro" id="IPR019933">
    <property type="entry name" value="DivIVA_domain"/>
</dbReference>
<name>A0A285EFV0_9ACTN</name>
<keyword evidence="2" id="KW-0472">Membrane</keyword>
<gene>
    <name evidence="3" type="ORF">SAMN06893097_10992</name>
</gene>
<feature type="region of interest" description="Disordered" evidence="1">
    <location>
        <begin position="95"/>
        <end position="123"/>
    </location>
</feature>
<reference evidence="3 4" key="1">
    <citation type="submission" date="2017-09" db="EMBL/GenBank/DDBJ databases">
        <authorList>
            <person name="Ehlers B."/>
            <person name="Leendertz F.H."/>
        </authorList>
    </citation>
    <scope>NUCLEOTIDE SEQUENCE [LARGE SCALE GENOMIC DNA]</scope>
    <source>
        <strain evidence="3 4">DSM 46844</strain>
    </source>
</reference>
<sequence>MLSAVVFVVTVLVVGALVFLGGSLLLGRGETQPPADADRSPLQLPEDRPVTAEDLRAVRMSVTVRGYRMTEVDWLVEQLAQTLEERDAQLAELRGRLTDGAAPARDDVPPAAPATGNGTHADA</sequence>
<dbReference type="AlphaFoldDB" id="A0A285EFV0"/>
<evidence type="ECO:0000256" key="1">
    <source>
        <dbReference type="SAM" id="MobiDB-lite"/>
    </source>
</evidence>